<dbReference type="Proteomes" id="UP001652442">
    <property type="component" value="Unassembled WGS sequence"/>
</dbReference>
<comment type="subcellular location">
    <subcellularLocation>
        <location evidence="1">Membrane</location>
        <topology evidence="1">Multi-pass membrane protein</topology>
    </subcellularLocation>
</comment>
<feature type="transmembrane region" description="Helical" evidence="6">
    <location>
        <begin position="310"/>
        <end position="331"/>
    </location>
</feature>
<keyword evidence="4 6" id="KW-1133">Transmembrane helix</keyword>
<evidence type="ECO:0000256" key="5">
    <source>
        <dbReference type="ARBA" id="ARBA00023136"/>
    </source>
</evidence>
<dbReference type="Gene3D" id="1.10.4160.10">
    <property type="entry name" value="Hydantoin permease"/>
    <property type="match status" value="1"/>
</dbReference>
<feature type="transmembrane region" description="Helical" evidence="6">
    <location>
        <begin position="83"/>
        <end position="103"/>
    </location>
</feature>
<reference evidence="7 8" key="1">
    <citation type="journal article" date="2021" name="ISME Commun">
        <title>Automated analysis of genomic sequences facilitates high-throughput and comprehensive description of bacteria.</title>
        <authorList>
            <person name="Hitch T.C.A."/>
        </authorList>
    </citation>
    <scope>NUCLEOTIDE SEQUENCE [LARGE SCALE GENOMIC DNA]</scope>
    <source>
        <strain evidence="7 8">Sanger_109</strain>
    </source>
</reference>
<evidence type="ECO:0000256" key="6">
    <source>
        <dbReference type="SAM" id="Phobius"/>
    </source>
</evidence>
<sequence>MSSNKKGTSLFANGLIWFGAGVSIAEILTGTYLAPLGFSKGVQAIILGHLIGCILLFLAGVIGGKQRKSAMETVKVSFGKRGGLLFSFLNVLQLVGWTAIMIYDGALAADGIFHTGKWVWCLVIGGLIALWILIGVSNLGKVNLIAMTALFILTLILCRIIFADTSVSSPLGEAMTFGAAVELSVAMPLSWLPVISDYIREAKQPVAASAVSTVVYGIVSCWMYIIGMGIAIFTGESDIASIMVKAGLGVAGLLIIIFSTVTTTFLDAFSAGVSSVSISGKINEKWAALAAVVVGTAGAMIFPMDDITDFLYLIGSVFAPMVAVQIADFFVLKHRCVLRNFDIANLMVWGLGFLLYRYLMTIDLPLGNTLPDMVITALLCVVVGKIRMRNQTVKEKEIGDS</sequence>
<keyword evidence="3 6" id="KW-0812">Transmembrane</keyword>
<comment type="similarity">
    <text evidence="2">Belongs to the purine-cytosine permease (2.A.39) family.</text>
</comment>
<feature type="transmembrane region" description="Helical" evidence="6">
    <location>
        <begin position="239"/>
        <end position="266"/>
    </location>
</feature>
<evidence type="ECO:0000313" key="8">
    <source>
        <dbReference type="Proteomes" id="UP001652442"/>
    </source>
</evidence>
<evidence type="ECO:0000256" key="1">
    <source>
        <dbReference type="ARBA" id="ARBA00004141"/>
    </source>
</evidence>
<dbReference type="PANTHER" id="PTHR30569">
    <property type="entry name" value="CYTOSINE TRANSPORTER CODB"/>
    <property type="match status" value="1"/>
</dbReference>
<feature type="transmembrane region" description="Helical" evidence="6">
    <location>
        <begin position="41"/>
        <end position="62"/>
    </location>
</feature>
<evidence type="ECO:0000256" key="2">
    <source>
        <dbReference type="ARBA" id="ARBA00008974"/>
    </source>
</evidence>
<feature type="transmembrane region" description="Helical" evidence="6">
    <location>
        <begin position="142"/>
        <end position="162"/>
    </location>
</feature>
<dbReference type="EMBL" id="JAOQJQ010000006">
    <property type="protein sequence ID" value="MCU6763300.1"/>
    <property type="molecule type" value="Genomic_DNA"/>
</dbReference>
<dbReference type="Pfam" id="PF02133">
    <property type="entry name" value="Transp_cyt_pur"/>
    <property type="match status" value="1"/>
</dbReference>
<dbReference type="InterPro" id="IPR030191">
    <property type="entry name" value="CodB"/>
</dbReference>
<feature type="transmembrane region" description="Helical" evidence="6">
    <location>
        <begin position="206"/>
        <end position="233"/>
    </location>
</feature>
<evidence type="ECO:0000256" key="4">
    <source>
        <dbReference type="ARBA" id="ARBA00022989"/>
    </source>
</evidence>
<gene>
    <name evidence="7" type="primary">cytX</name>
    <name evidence="7" type="ORF">OCV88_13355</name>
</gene>
<evidence type="ECO:0000256" key="3">
    <source>
        <dbReference type="ARBA" id="ARBA00022692"/>
    </source>
</evidence>
<feature type="transmembrane region" description="Helical" evidence="6">
    <location>
        <begin position="174"/>
        <end position="194"/>
    </location>
</feature>
<feature type="transmembrane region" description="Helical" evidence="6">
    <location>
        <begin position="286"/>
        <end position="304"/>
    </location>
</feature>
<keyword evidence="8" id="KW-1185">Reference proteome</keyword>
<comment type="caution">
    <text evidence="7">The sequence shown here is derived from an EMBL/GenBank/DDBJ whole genome shotgun (WGS) entry which is preliminary data.</text>
</comment>
<dbReference type="NCBIfam" id="TIGR02358">
    <property type="entry name" value="thia_cytX"/>
    <property type="match status" value="1"/>
</dbReference>
<protein>
    <submittedName>
        <fullName evidence="7">Hydroxymethylpyrimidine transporter CytX</fullName>
    </submittedName>
</protein>
<proteinExistence type="inferred from homology"/>
<feature type="transmembrane region" description="Helical" evidence="6">
    <location>
        <begin position="366"/>
        <end position="386"/>
    </location>
</feature>
<name>A0ABT2TM53_9FIRM</name>
<feature type="transmembrane region" description="Helical" evidence="6">
    <location>
        <begin position="343"/>
        <end position="360"/>
    </location>
</feature>
<dbReference type="InterPro" id="IPR012732">
    <property type="entry name" value="Thia_CytX"/>
</dbReference>
<evidence type="ECO:0000313" key="7">
    <source>
        <dbReference type="EMBL" id="MCU6763300.1"/>
    </source>
</evidence>
<organism evidence="7 8">
    <name type="scientific">Brotonthovivens ammoniilytica</name>
    <dbReference type="NCBI Taxonomy" id="2981725"/>
    <lineage>
        <taxon>Bacteria</taxon>
        <taxon>Bacillati</taxon>
        <taxon>Bacillota</taxon>
        <taxon>Clostridia</taxon>
        <taxon>Lachnospirales</taxon>
        <taxon>Lachnospiraceae</taxon>
        <taxon>Brotonthovivens</taxon>
    </lineage>
</organism>
<feature type="transmembrane region" description="Helical" evidence="6">
    <location>
        <begin position="115"/>
        <end position="135"/>
    </location>
</feature>
<accession>A0ABT2TM53</accession>
<dbReference type="InterPro" id="IPR001248">
    <property type="entry name" value="Pur-cyt_permease"/>
</dbReference>
<keyword evidence="5 6" id="KW-0472">Membrane</keyword>
<dbReference type="PANTHER" id="PTHR30569:SF0">
    <property type="entry name" value="CYTOSINE PERMEASE"/>
    <property type="match status" value="1"/>
</dbReference>